<evidence type="ECO:0000313" key="6">
    <source>
        <dbReference type="EMBL" id="GFE54475.1"/>
    </source>
</evidence>
<dbReference type="InterPro" id="IPR002843">
    <property type="entry name" value="ATPase_V0-cplx_csu/dsu"/>
</dbReference>
<dbReference type="InterPro" id="IPR035067">
    <property type="entry name" value="V-type_ATPase_csu/dsu"/>
</dbReference>
<reference evidence="6" key="1">
    <citation type="submission" date="2019-12" db="EMBL/GenBank/DDBJ databases">
        <title>Genome sequence of Babesia ovis.</title>
        <authorList>
            <person name="Yamagishi J."/>
            <person name="Sevinc F."/>
            <person name="Xuan X."/>
        </authorList>
    </citation>
    <scope>NUCLEOTIDE SEQUENCE</scope>
    <source>
        <strain evidence="6">Selcuk</strain>
    </source>
</reference>
<comment type="caution">
    <text evidence="6">The sequence shown here is derived from an EMBL/GenBank/DDBJ whole genome shotgun (WGS) entry which is preliminary data.</text>
</comment>
<name>A0A9W5TAM3_BABOV</name>
<dbReference type="Gene3D" id="1.10.132.50">
    <property type="entry name" value="ATP synthase (C/AC39) subunit, domain 3"/>
    <property type="match status" value="1"/>
</dbReference>
<dbReference type="InterPro" id="IPR036079">
    <property type="entry name" value="ATPase_csu/dsu_sf"/>
</dbReference>
<dbReference type="Gene3D" id="1.20.1690.10">
    <property type="entry name" value="V-type ATP synthase subunit C domain"/>
    <property type="match status" value="2"/>
</dbReference>
<dbReference type="Proteomes" id="UP001057455">
    <property type="component" value="Unassembled WGS sequence"/>
</dbReference>
<comment type="subunit">
    <text evidence="5">V-ATPase is a heteromultimeric enzyme made up of two complexes: the ATP-hydrolytic V1 complex and the proton translocation V0 complex.</text>
</comment>
<protein>
    <recommendedName>
        <fullName evidence="5">V-type proton ATPase subunit</fullName>
    </recommendedName>
</protein>
<dbReference type="GO" id="GO:0046961">
    <property type="term" value="F:proton-transporting ATPase activity, rotational mechanism"/>
    <property type="evidence" value="ECO:0007669"/>
    <property type="project" value="InterPro"/>
</dbReference>
<dbReference type="OrthoDB" id="10250083at2759"/>
<dbReference type="PIRSF" id="PIRSF018497">
    <property type="entry name" value="V-ATP_synth_D"/>
    <property type="match status" value="1"/>
</dbReference>
<dbReference type="AlphaFoldDB" id="A0A9W5TAM3"/>
<keyword evidence="2 5" id="KW-0813">Transport</keyword>
<gene>
    <name evidence="6" type="ORF">BaOVIS_018790</name>
</gene>
<evidence type="ECO:0000313" key="7">
    <source>
        <dbReference type="Proteomes" id="UP001057455"/>
    </source>
</evidence>
<dbReference type="EMBL" id="BLIY01000016">
    <property type="protein sequence ID" value="GFE54475.1"/>
    <property type="molecule type" value="Genomic_DNA"/>
</dbReference>
<accession>A0A9W5TAM3</accession>
<evidence type="ECO:0000256" key="1">
    <source>
        <dbReference type="ARBA" id="ARBA00006709"/>
    </source>
</evidence>
<dbReference type="InterPro" id="IPR016727">
    <property type="entry name" value="ATPase_V0-cplx_dsu"/>
</dbReference>
<keyword evidence="4 5" id="KW-0406">Ion transport</keyword>
<dbReference type="InterPro" id="IPR044911">
    <property type="entry name" value="V-type_ATPase_csu/dsu_dom_3"/>
</dbReference>
<comment type="function">
    <text evidence="5">Subunit of the V0 complex of vacuolar(H+)-ATPase (V-ATPase), a multisubunit enzyme composed of a peripheral complex (V1) that hydrolyzes ATP and a membrane integral complex (V0) that translocates protons. V-ATPase is responsible for acidifying and maintaining the pH of intracellular compartments and in some cell types, is targeted to the plasma membrane, where it is responsible for acidifying the extracellular environment.</text>
</comment>
<proteinExistence type="inferred from homology"/>
<evidence type="ECO:0000256" key="3">
    <source>
        <dbReference type="ARBA" id="ARBA00022781"/>
    </source>
</evidence>
<sequence length="374" mass="43115">MELALFNSKYGYLEGIVRGYRATFLTPLDYKKMKTAENLDDLRNILEGTDYGTAFYNDQDVTNASSIVKRCNEKLASDFAYLCQQSDGKLATFLDFVAREKMIDNLIALLQGVGNKKSPEELMDRIDPIGWFRGLETLMDADMCQSVEDLHRIILCDTPIGPYFERYLPCIADNKKQSVLDPSSITLLKSFLKRAWLEDFYNFSTSLGGTSAEVMGHILRIEADFRDLALTLNCINLSSVVQDRNKLYTSIGYLYPYGTERLCKAFNEATLQQALAPYPKYARLYDMCKNSLNRNDARSSKFDISERSLEDHFYAESVKLCEQCFEQQLHFGIFYAWLKLKQQEIRNIAWIADMILLKRPEQFARVLPIFEPRV</sequence>
<evidence type="ECO:0000256" key="2">
    <source>
        <dbReference type="ARBA" id="ARBA00022448"/>
    </source>
</evidence>
<keyword evidence="7" id="KW-1185">Reference proteome</keyword>
<dbReference type="PANTHER" id="PTHR11028">
    <property type="entry name" value="VACUOLAR ATP SYNTHASE SUBUNIT AC39"/>
    <property type="match status" value="1"/>
</dbReference>
<evidence type="ECO:0000256" key="5">
    <source>
        <dbReference type="PIRNR" id="PIRNR018497"/>
    </source>
</evidence>
<comment type="similarity">
    <text evidence="1 5">Belongs to the V-ATPase V0D/AC39 subunit family.</text>
</comment>
<evidence type="ECO:0000256" key="4">
    <source>
        <dbReference type="ARBA" id="ARBA00023065"/>
    </source>
</evidence>
<dbReference type="SUPFAM" id="SSF103486">
    <property type="entry name" value="V-type ATP synthase subunit C"/>
    <property type="match status" value="1"/>
</dbReference>
<dbReference type="Pfam" id="PF01992">
    <property type="entry name" value="vATP-synt_AC39"/>
    <property type="match status" value="1"/>
</dbReference>
<keyword evidence="3 5" id="KW-0375">Hydrogen ion transport</keyword>
<dbReference type="GO" id="GO:0033179">
    <property type="term" value="C:proton-transporting V-type ATPase, V0 domain"/>
    <property type="evidence" value="ECO:0007669"/>
    <property type="project" value="InterPro"/>
</dbReference>
<organism evidence="6 7">
    <name type="scientific">Babesia ovis</name>
    <dbReference type="NCBI Taxonomy" id="5869"/>
    <lineage>
        <taxon>Eukaryota</taxon>
        <taxon>Sar</taxon>
        <taxon>Alveolata</taxon>
        <taxon>Apicomplexa</taxon>
        <taxon>Aconoidasida</taxon>
        <taxon>Piroplasmida</taxon>
        <taxon>Babesiidae</taxon>
        <taxon>Babesia</taxon>
    </lineage>
</organism>